<dbReference type="RefSeq" id="WP_296363777.1">
    <property type="nucleotide sequence ID" value="NZ_BAAAHY010000001.1"/>
</dbReference>
<dbReference type="EMBL" id="JAVDQF010000001">
    <property type="protein sequence ID" value="MDR6269178.1"/>
    <property type="molecule type" value="Genomic_DNA"/>
</dbReference>
<evidence type="ECO:0000313" key="3">
    <source>
        <dbReference type="Proteomes" id="UP001185069"/>
    </source>
</evidence>
<organism evidence="2 3">
    <name type="scientific">Arthrobacter russicus</name>
    <dbReference type="NCBI Taxonomy" id="172040"/>
    <lineage>
        <taxon>Bacteria</taxon>
        <taxon>Bacillati</taxon>
        <taxon>Actinomycetota</taxon>
        <taxon>Actinomycetes</taxon>
        <taxon>Micrococcales</taxon>
        <taxon>Micrococcaceae</taxon>
        <taxon>Arthrobacter</taxon>
    </lineage>
</organism>
<keyword evidence="1" id="KW-0812">Transmembrane</keyword>
<comment type="caution">
    <text evidence="2">The sequence shown here is derived from an EMBL/GenBank/DDBJ whole genome shotgun (WGS) entry which is preliminary data.</text>
</comment>
<keyword evidence="3" id="KW-1185">Reference proteome</keyword>
<sequence>MGIRLGHVALRLASGAFILNSGIGKLGLETEHAAGLQQMALNAFPQLNDIAPEKFGQYLSYGEIGLGSALLLPFLPSRLVGLALTGFAGSLVYTYLKTPGMTQADGFRPTAQGTAMAKDIWLLAIGLALLFDRKPR</sequence>
<keyword evidence="1" id="KW-1133">Transmembrane helix</keyword>
<dbReference type="Proteomes" id="UP001185069">
    <property type="component" value="Unassembled WGS sequence"/>
</dbReference>
<evidence type="ECO:0008006" key="4">
    <source>
        <dbReference type="Google" id="ProtNLM"/>
    </source>
</evidence>
<keyword evidence="1" id="KW-0472">Membrane</keyword>
<reference evidence="2 3" key="1">
    <citation type="submission" date="2023-07" db="EMBL/GenBank/DDBJ databases">
        <title>Sequencing the genomes of 1000 actinobacteria strains.</title>
        <authorList>
            <person name="Klenk H.-P."/>
        </authorList>
    </citation>
    <scope>NUCLEOTIDE SEQUENCE [LARGE SCALE GENOMIC DNA]</scope>
    <source>
        <strain evidence="2 3">DSM 14555</strain>
    </source>
</reference>
<protein>
    <recommendedName>
        <fullName evidence="4">DoxX protein</fullName>
    </recommendedName>
</protein>
<proteinExistence type="predicted"/>
<name>A0ABU1J9U8_9MICC</name>
<evidence type="ECO:0000256" key="1">
    <source>
        <dbReference type="SAM" id="Phobius"/>
    </source>
</evidence>
<evidence type="ECO:0000313" key="2">
    <source>
        <dbReference type="EMBL" id="MDR6269178.1"/>
    </source>
</evidence>
<gene>
    <name evidence="2" type="ORF">JOE69_001416</name>
</gene>
<accession>A0ABU1J9U8</accession>
<feature type="transmembrane region" description="Helical" evidence="1">
    <location>
        <begin position="79"/>
        <end position="96"/>
    </location>
</feature>